<evidence type="ECO:0000313" key="3">
    <source>
        <dbReference type="EMBL" id="PRP96449.1"/>
    </source>
</evidence>
<keyword evidence="3" id="KW-0012">Acyltransferase</keyword>
<dbReference type="GO" id="GO:0016746">
    <property type="term" value="F:acyltransferase activity"/>
    <property type="evidence" value="ECO:0007669"/>
    <property type="project" value="UniProtKB-KW"/>
</dbReference>
<dbReference type="Proteomes" id="UP000238823">
    <property type="component" value="Unassembled WGS sequence"/>
</dbReference>
<dbReference type="OrthoDB" id="181228at2"/>
<dbReference type="Pfam" id="PF07786">
    <property type="entry name" value="HGSNAT_cat"/>
    <property type="match status" value="1"/>
</dbReference>
<feature type="transmembrane region" description="Helical" evidence="1">
    <location>
        <begin position="228"/>
        <end position="250"/>
    </location>
</feature>
<keyword evidence="1" id="KW-1133">Transmembrane helix</keyword>
<feature type="transmembrane region" description="Helical" evidence="1">
    <location>
        <begin position="98"/>
        <end position="116"/>
    </location>
</feature>
<dbReference type="RefSeq" id="WP_106094035.1">
    <property type="nucleotide sequence ID" value="NZ_PVNL01000135.1"/>
</dbReference>
<organism evidence="3 4">
    <name type="scientific">Enhygromyxa salina</name>
    <dbReference type="NCBI Taxonomy" id="215803"/>
    <lineage>
        <taxon>Bacteria</taxon>
        <taxon>Pseudomonadati</taxon>
        <taxon>Myxococcota</taxon>
        <taxon>Polyangia</taxon>
        <taxon>Nannocystales</taxon>
        <taxon>Nannocystaceae</taxon>
        <taxon>Enhygromyxa</taxon>
    </lineage>
</organism>
<feature type="transmembrane region" description="Helical" evidence="1">
    <location>
        <begin position="23"/>
        <end position="43"/>
    </location>
</feature>
<dbReference type="InterPro" id="IPR012429">
    <property type="entry name" value="HGSNAT_cat"/>
</dbReference>
<accession>A0A2S9XU93</accession>
<evidence type="ECO:0000313" key="4">
    <source>
        <dbReference type="Proteomes" id="UP000238823"/>
    </source>
</evidence>
<gene>
    <name evidence="3" type="ORF">ENSA7_72640</name>
</gene>
<feature type="transmembrane region" description="Helical" evidence="1">
    <location>
        <begin position="148"/>
        <end position="167"/>
    </location>
</feature>
<reference evidence="3 4" key="1">
    <citation type="submission" date="2018-03" db="EMBL/GenBank/DDBJ databases">
        <title>Draft Genome Sequences of the Obligatory Marine Myxobacteria Enhygromyxa salina SWB007.</title>
        <authorList>
            <person name="Poehlein A."/>
            <person name="Moghaddam J.A."/>
            <person name="Harms H."/>
            <person name="Alanjari M."/>
            <person name="Koenig G.M."/>
            <person name="Daniel R."/>
            <person name="Schaeberle T.F."/>
        </authorList>
    </citation>
    <scope>NUCLEOTIDE SEQUENCE [LARGE SCALE GENOMIC DNA]</scope>
    <source>
        <strain evidence="3 4">SWB007</strain>
    </source>
</reference>
<dbReference type="EMBL" id="PVNL01000135">
    <property type="protein sequence ID" value="PRP96449.1"/>
    <property type="molecule type" value="Genomic_DNA"/>
</dbReference>
<feature type="transmembrane region" description="Helical" evidence="1">
    <location>
        <begin position="122"/>
        <end position="141"/>
    </location>
</feature>
<feature type="transmembrane region" description="Helical" evidence="1">
    <location>
        <begin position="304"/>
        <end position="322"/>
    </location>
</feature>
<name>A0A2S9XU93_9BACT</name>
<sequence>MSATPATTASPTGTRKRLLGLDALRGIAVFLMIEQHLGVWLWRGLDPGQTMTGDHLGLLIFNALGGGAAPAFVTLAGIGSSLLVHKRAATGAALDLTLAKRGLAVIGFGYLLSFLTPSWFSVHTWFVLHLMGFGMLLTPALRRLPSAALLGLGLAVLLLTGWVQATLDVPISLTNEYMRGRHPSSPTEWTGLRIAVAEGQFPIFPWFSFFLAGLVCGRWVAQEQLGRIASLAGGVGVVGALGLLVGELAFAPAGGALWRTTTLRIPFFPASPTLVALLLAAVLLGIWAVMAWERRWPLRENNPLVTLGRASLTLLILHVWLFREATRPIGVWQALDVAPAMLVLFGFVALAALASWQWQRVGYRFGAEWLLRKLAP</sequence>
<keyword evidence="1" id="KW-0472">Membrane</keyword>
<feature type="transmembrane region" description="Helical" evidence="1">
    <location>
        <begin position="270"/>
        <end position="292"/>
    </location>
</feature>
<feature type="transmembrane region" description="Helical" evidence="1">
    <location>
        <begin position="337"/>
        <end position="356"/>
    </location>
</feature>
<evidence type="ECO:0000259" key="2">
    <source>
        <dbReference type="Pfam" id="PF07786"/>
    </source>
</evidence>
<keyword evidence="1" id="KW-0812">Transmembrane</keyword>
<feature type="transmembrane region" description="Helical" evidence="1">
    <location>
        <begin position="55"/>
        <end position="78"/>
    </location>
</feature>
<proteinExistence type="predicted"/>
<evidence type="ECO:0000256" key="1">
    <source>
        <dbReference type="SAM" id="Phobius"/>
    </source>
</evidence>
<dbReference type="AlphaFoldDB" id="A0A2S9XU93"/>
<keyword evidence="3" id="KW-0808">Transferase</keyword>
<protein>
    <submittedName>
        <fullName evidence="3">Acyltransferase family protein</fullName>
    </submittedName>
</protein>
<comment type="caution">
    <text evidence="3">The sequence shown here is derived from an EMBL/GenBank/DDBJ whole genome shotgun (WGS) entry which is preliminary data.</text>
</comment>
<feature type="domain" description="Heparan-alpha-glucosaminide N-acetyltransferase catalytic" evidence="2">
    <location>
        <begin position="17"/>
        <end position="227"/>
    </location>
</feature>
<feature type="transmembrane region" description="Helical" evidence="1">
    <location>
        <begin position="203"/>
        <end position="221"/>
    </location>
</feature>